<dbReference type="EMBL" id="NMVI01000011">
    <property type="protein sequence ID" value="OYN88867.1"/>
    <property type="molecule type" value="Genomic_DNA"/>
</dbReference>
<proteinExistence type="predicted"/>
<dbReference type="RefSeq" id="WP_094450082.1">
    <property type="nucleotide sequence ID" value="NZ_NMVI01000011.1"/>
</dbReference>
<dbReference type="InterPro" id="IPR021005">
    <property type="entry name" value="Znf_CGNR"/>
</dbReference>
<dbReference type="Pfam" id="PF07336">
    <property type="entry name" value="ABATE"/>
    <property type="match status" value="1"/>
</dbReference>
<feature type="domain" description="Zinc finger CGNR" evidence="1">
    <location>
        <begin position="136"/>
        <end position="179"/>
    </location>
</feature>
<evidence type="ECO:0000313" key="3">
    <source>
        <dbReference type="Proteomes" id="UP000216533"/>
    </source>
</evidence>
<dbReference type="SUPFAM" id="SSF160904">
    <property type="entry name" value="Jann2411-like"/>
    <property type="match status" value="1"/>
</dbReference>
<dbReference type="Gene3D" id="1.10.3300.10">
    <property type="entry name" value="Jann2411-like domain"/>
    <property type="match status" value="1"/>
</dbReference>
<dbReference type="AlphaFoldDB" id="A0A255EBB9"/>
<name>A0A255EBB9_9ACTN</name>
<organism evidence="2 3">
    <name type="scientific">Parenemella sanctibonifatiensis</name>
    <dbReference type="NCBI Taxonomy" id="2016505"/>
    <lineage>
        <taxon>Bacteria</taxon>
        <taxon>Bacillati</taxon>
        <taxon>Actinomycetota</taxon>
        <taxon>Actinomycetes</taxon>
        <taxon>Propionibacteriales</taxon>
        <taxon>Propionibacteriaceae</taxon>
        <taxon>Parenemella</taxon>
    </lineage>
</organism>
<dbReference type="PANTHER" id="PTHR35525:SF3">
    <property type="entry name" value="BLL6575 PROTEIN"/>
    <property type="match status" value="1"/>
</dbReference>
<sequence>MDFAHDTQVALASAVALANEGQPDGLQLTTVAQLQEWLDAEGYTGRRSRTRAELDEVLAFKTTLRAIWSAQTDEERVDLVNAVLRDGPMVPQLVRHEGWEDWHLHPTSSDTPLPRRLAVEVALALVDLFRADGFDRLGWCGDPDCQMVFVDFTRNRSKKYCDTGLCANRAHQAAYRERHRDKTSN</sequence>
<dbReference type="InterPro" id="IPR023286">
    <property type="entry name" value="ABATE_dom_sf"/>
</dbReference>
<dbReference type="Pfam" id="PF11706">
    <property type="entry name" value="zf-CGNR"/>
    <property type="match status" value="1"/>
</dbReference>
<accession>A0A255EBB9</accession>
<gene>
    <name evidence="2" type="ORF">CGZ92_03970</name>
</gene>
<reference evidence="2 3" key="1">
    <citation type="submission" date="2017-07" db="EMBL/GenBank/DDBJ databases">
        <title>Draft whole genome sequences of clinical Proprionibacteriaceae strains.</title>
        <authorList>
            <person name="Bernier A.-M."/>
            <person name="Bernard K."/>
            <person name="Domingo M.-C."/>
        </authorList>
    </citation>
    <scope>NUCLEOTIDE SEQUENCE [LARGE SCALE GENOMIC DNA]</scope>
    <source>
        <strain evidence="2 3">NML 160184</strain>
    </source>
</reference>
<comment type="caution">
    <text evidence="2">The sequence shown here is derived from an EMBL/GenBank/DDBJ whole genome shotgun (WGS) entry which is preliminary data.</text>
</comment>
<dbReference type="Proteomes" id="UP000216533">
    <property type="component" value="Unassembled WGS sequence"/>
</dbReference>
<dbReference type="PANTHER" id="PTHR35525">
    <property type="entry name" value="BLL6575 PROTEIN"/>
    <property type="match status" value="1"/>
</dbReference>
<evidence type="ECO:0000259" key="1">
    <source>
        <dbReference type="Pfam" id="PF11706"/>
    </source>
</evidence>
<dbReference type="InterPro" id="IPR010852">
    <property type="entry name" value="ABATE"/>
</dbReference>
<protein>
    <submittedName>
        <fullName evidence="2">RNA-binding protein</fullName>
    </submittedName>
</protein>
<evidence type="ECO:0000313" key="2">
    <source>
        <dbReference type="EMBL" id="OYN88867.1"/>
    </source>
</evidence>